<dbReference type="Proteomes" id="UP000448038">
    <property type="component" value="Unassembled WGS sequence"/>
</dbReference>
<dbReference type="AlphaFoldDB" id="A0A844NXV1"/>
<gene>
    <name evidence="1" type="ORF">GNP88_01620</name>
</gene>
<proteinExistence type="predicted"/>
<evidence type="ECO:0000313" key="2">
    <source>
        <dbReference type="Proteomes" id="UP000448038"/>
    </source>
</evidence>
<sequence>MKPYYILNKSIIISESSNIFNFRSKINLSIVQINVNETLAFRNILSSLQEKISLDKYLSIVKGNNIPYSIGLSWLEDLLSSQIVFKVKSNYGVDNDEFFLQNKVYYEAHETKYLTSHDIYSIVKNSKILILGINQLSYELENSLIKSGFKNISHINISHTKDKNITCSDIEESIKYLINDIDFCFNCLGFFDKKTLKSPLFSLLNDLEIRTLMLNSNSIGPTISNRKDFKYLFNIIDIDKKNENNYNPDWLWFNTRATLSALATEECISYITNIKPIKTVNSIIKVHFNNRTEIIKI</sequence>
<protein>
    <submittedName>
        <fullName evidence="1">Uncharacterized protein</fullName>
    </submittedName>
</protein>
<dbReference type="RefSeq" id="WP_155655147.1">
    <property type="nucleotide sequence ID" value="NZ_WOBN01000003.1"/>
</dbReference>
<reference evidence="1 2" key="1">
    <citation type="submission" date="2019-11" db="EMBL/GenBank/DDBJ databases">
        <title>Using colonization assays and comparative genomics to discover symbiosis behaviors and factors in Vibrio fischeri.</title>
        <authorList>
            <person name="Bongrand C."/>
            <person name="Moriano-Gutierrez S."/>
            <person name="Arevalo P."/>
            <person name="Mcfall-Ngai M."/>
            <person name="Visick K."/>
            <person name="Polz M.F."/>
            <person name="Ruby E.G."/>
        </authorList>
    </citation>
    <scope>NUCLEOTIDE SEQUENCE [LARGE SCALE GENOMIC DNA]</scope>
    <source>
        <strain evidence="2">emors.4.1</strain>
    </source>
</reference>
<accession>A0A844NXV1</accession>
<comment type="caution">
    <text evidence="1">The sequence shown here is derived from an EMBL/GenBank/DDBJ whole genome shotgun (WGS) entry which is preliminary data.</text>
</comment>
<evidence type="ECO:0000313" key="1">
    <source>
        <dbReference type="EMBL" id="MUK47877.1"/>
    </source>
</evidence>
<name>A0A844NXV1_ALIFS</name>
<dbReference type="EMBL" id="WOBN01000003">
    <property type="protein sequence ID" value="MUK47877.1"/>
    <property type="molecule type" value="Genomic_DNA"/>
</dbReference>
<organism evidence="1 2">
    <name type="scientific">Aliivibrio fischeri</name>
    <name type="common">Vibrio fischeri</name>
    <dbReference type="NCBI Taxonomy" id="668"/>
    <lineage>
        <taxon>Bacteria</taxon>
        <taxon>Pseudomonadati</taxon>
        <taxon>Pseudomonadota</taxon>
        <taxon>Gammaproteobacteria</taxon>
        <taxon>Vibrionales</taxon>
        <taxon>Vibrionaceae</taxon>
        <taxon>Aliivibrio</taxon>
    </lineage>
</organism>